<keyword evidence="7" id="KW-0029">Amino-acid transport</keyword>
<evidence type="ECO:0000256" key="4">
    <source>
        <dbReference type="ARBA" id="ARBA00022475"/>
    </source>
</evidence>
<evidence type="ECO:0000256" key="6">
    <source>
        <dbReference type="ARBA" id="ARBA00022840"/>
    </source>
</evidence>
<dbReference type="InterPro" id="IPR003439">
    <property type="entry name" value="ABC_transporter-like_ATP-bd"/>
</dbReference>
<reference evidence="10 11" key="1">
    <citation type="submission" date="2019-01" db="EMBL/GenBank/DDBJ databases">
        <title>Bacillus sp. M5HDSG1-1, whole genome shotgun sequence.</title>
        <authorList>
            <person name="Tuo L."/>
        </authorList>
    </citation>
    <scope>NUCLEOTIDE SEQUENCE [LARGE SCALE GENOMIC DNA]</scope>
    <source>
        <strain evidence="10 11">M5HDSG1-1</strain>
    </source>
</reference>
<keyword evidence="8" id="KW-0472">Membrane</keyword>
<evidence type="ECO:0000313" key="11">
    <source>
        <dbReference type="Proteomes" id="UP000288024"/>
    </source>
</evidence>
<evidence type="ECO:0000259" key="9">
    <source>
        <dbReference type="PROSITE" id="PS50893"/>
    </source>
</evidence>
<keyword evidence="5" id="KW-0547">Nucleotide-binding</keyword>
<dbReference type="SUPFAM" id="SSF52540">
    <property type="entry name" value="P-loop containing nucleoside triphosphate hydrolases"/>
    <property type="match status" value="1"/>
</dbReference>
<keyword evidence="11" id="KW-1185">Reference proteome</keyword>
<dbReference type="CDD" id="cd03262">
    <property type="entry name" value="ABC_HisP_GlnQ"/>
    <property type="match status" value="1"/>
</dbReference>
<dbReference type="InterPro" id="IPR030679">
    <property type="entry name" value="ABC_ATPase_HisP-typ"/>
</dbReference>
<dbReference type="GO" id="GO:0015424">
    <property type="term" value="F:ABC-type amino acid transporter activity"/>
    <property type="evidence" value="ECO:0007669"/>
    <property type="project" value="InterPro"/>
</dbReference>
<dbReference type="GO" id="GO:0016887">
    <property type="term" value="F:ATP hydrolysis activity"/>
    <property type="evidence" value="ECO:0007669"/>
    <property type="project" value="InterPro"/>
</dbReference>
<dbReference type="SMART" id="SM00382">
    <property type="entry name" value="AAA"/>
    <property type="match status" value="1"/>
</dbReference>
<keyword evidence="6 10" id="KW-0067">ATP-binding</keyword>
<dbReference type="AlphaFoldDB" id="A0A3S2UVF2"/>
<evidence type="ECO:0000313" key="10">
    <source>
        <dbReference type="EMBL" id="RVT59986.1"/>
    </source>
</evidence>
<evidence type="ECO:0000256" key="3">
    <source>
        <dbReference type="ARBA" id="ARBA00022448"/>
    </source>
</evidence>
<comment type="caution">
    <text evidence="10">The sequence shown here is derived from an EMBL/GenBank/DDBJ whole genome shotgun (WGS) entry which is preliminary data.</text>
</comment>
<protein>
    <submittedName>
        <fullName evidence="10">Amino acid ABC transporter ATP-binding protein</fullName>
    </submittedName>
</protein>
<dbReference type="GO" id="GO:0005524">
    <property type="term" value="F:ATP binding"/>
    <property type="evidence" value="ECO:0007669"/>
    <property type="project" value="UniProtKB-KW"/>
</dbReference>
<proteinExistence type="inferred from homology"/>
<evidence type="ECO:0000256" key="1">
    <source>
        <dbReference type="ARBA" id="ARBA00004202"/>
    </source>
</evidence>
<name>A0A3S2UVF2_9BACI</name>
<gene>
    <name evidence="10" type="ORF">EM808_18930</name>
</gene>
<dbReference type="PANTHER" id="PTHR43166">
    <property type="entry name" value="AMINO ACID IMPORT ATP-BINDING PROTEIN"/>
    <property type="match status" value="1"/>
</dbReference>
<organism evidence="10 11">
    <name type="scientific">Niallia taxi</name>
    <dbReference type="NCBI Taxonomy" id="2499688"/>
    <lineage>
        <taxon>Bacteria</taxon>
        <taxon>Bacillati</taxon>
        <taxon>Bacillota</taxon>
        <taxon>Bacilli</taxon>
        <taxon>Bacillales</taxon>
        <taxon>Bacillaceae</taxon>
        <taxon>Niallia</taxon>
    </lineage>
</organism>
<dbReference type="GO" id="GO:0005886">
    <property type="term" value="C:plasma membrane"/>
    <property type="evidence" value="ECO:0007669"/>
    <property type="project" value="UniProtKB-SubCell"/>
</dbReference>
<feature type="domain" description="ABC transporter" evidence="9">
    <location>
        <begin position="7"/>
        <end position="241"/>
    </location>
</feature>
<keyword evidence="3" id="KW-0813">Transport</keyword>
<accession>A0A3S2UVF2</accession>
<dbReference type="PANTHER" id="PTHR43166:SF9">
    <property type="entry name" value="GLUTAMATE_ASPARTATE IMPORT ATP-BINDING PROTEIN GLTL"/>
    <property type="match status" value="1"/>
</dbReference>
<comment type="subcellular location">
    <subcellularLocation>
        <location evidence="1">Cell membrane</location>
        <topology evidence="1">Peripheral membrane protein</topology>
    </subcellularLocation>
</comment>
<comment type="similarity">
    <text evidence="2">Belongs to the ABC transporter superfamily.</text>
</comment>
<dbReference type="Proteomes" id="UP000288024">
    <property type="component" value="Unassembled WGS sequence"/>
</dbReference>
<dbReference type="PROSITE" id="PS50893">
    <property type="entry name" value="ABC_TRANSPORTER_2"/>
    <property type="match status" value="1"/>
</dbReference>
<dbReference type="PIRSF" id="PIRSF039085">
    <property type="entry name" value="ABC_ATPase_HisP"/>
    <property type="match status" value="1"/>
</dbReference>
<dbReference type="InterPro" id="IPR003593">
    <property type="entry name" value="AAA+_ATPase"/>
</dbReference>
<keyword evidence="4" id="KW-1003">Cell membrane</keyword>
<dbReference type="InterPro" id="IPR050086">
    <property type="entry name" value="MetN_ABC_transporter-like"/>
</dbReference>
<evidence type="ECO:0000256" key="8">
    <source>
        <dbReference type="ARBA" id="ARBA00023136"/>
    </source>
</evidence>
<dbReference type="InterPro" id="IPR017871">
    <property type="entry name" value="ABC_transporter-like_CS"/>
</dbReference>
<dbReference type="PROSITE" id="PS00211">
    <property type="entry name" value="ABC_TRANSPORTER_1"/>
    <property type="match status" value="1"/>
</dbReference>
<sequence>MDKKEMIRITQLNKSFGDLHVLKNIDMTVLESDVVCLIGSSGSGKSTLLRCLNFLEKKDNGSIIIEGKEVNPNTDNLNKIREKVGMVFQNFNLFPHKTVLENIIEAPVMVKGVDKKQAILKAKQLLNKVDLEDKADVYPSKLSGGQKQRVAIARALAMDPDIMLFDEPTSALDPELVGEVLTTMKDLAEEGMTMVVVTHEMGFAKEVADKIVYMHDGKIVEHGTAEEFFNHPKEERTREFLKATMLK</sequence>
<dbReference type="EMBL" id="RZTZ01000008">
    <property type="protein sequence ID" value="RVT59986.1"/>
    <property type="molecule type" value="Genomic_DNA"/>
</dbReference>
<dbReference type="Gene3D" id="3.40.50.300">
    <property type="entry name" value="P-loop containing nucleotide triphosphate hydrolases"/>
    <property type="match status" value="1"/>
</dbReference>
<evidence type="ECO:0000256" key="5">
    <source>
        <dbReference type="ARBA" id="ARBA00022741"/>
    </source>
</evidence>
<dbReference type="Pfam" id="PF00005">
    <property type="entry name" value="ABC_tran"/>
    <property type="match status" value="1"/>
</dbReference>
<evidence type="ECO:0000256" key="7">
    <source>
        <dbReference type="ARBA" id="ARBA00022970"/>
    </source>
</evidence>
<dbReference type="FunFam" id="3.40.50.300:FF:000020">
    <property type="entry name" value="Amino acid ABC transporter ATP-binding component"/>
    <property type="match status" value="1"/>
</dbReference>
<evidence type="ECO:0000256" key="2">
    <source>
        <dbReference type="ARBA" id="ARBA00005417"/>
    </source>
</evidence>
<dbReference type="InterPro" id="IPR027417">
    <property type="entry name" value="P-loop_NTPase"/>
</dbReference>